<feature type="domain" description="Zn(2)-C6 fungal-type" evidence="7">
    <location>
        <begin position="95"/>
        <end position="124"/>
    </location>
</feature>
<dbReference type="AlphaFoldDB" id="D8LU17"/>
<evidence type="ECO:0000256" key="2">
    <source>
        <dbReference type="ARBA" id="ARBA00023015"/>
    </source>
</evidence>
<organism evidence="8 9">
    <name type="scientific">Ectocarpus siliculosus</name>
    <name type="common">Brown alga</name>
    <name type="synonym">Conferva siliculosa</name>
    <dbReference type="NCBI Taxonomy" id="2880"/>
    <lineage>
        <taxon>Eukaryota</taxon>
        <taxon>Sar</taxon>
        <taxon>Stramenopiles</taxon>
        <taxon>Ochrophyta</taxon>
        <taxon>PX clade</taxon>
        <taxon>Phaeophyceae</taxon>
        <taxon>Ectocarpales</taxon>
        <taxon>Ectocarpaceae</taxon>
        <taxon>Ectocarpus</taxon>
    </lineage>
</organism>
<keyword evidence="5" id="KW-0539">Nucleus</keyword>
<dbReference type="GO" id="GO:0045944">
    <property type="term" value="P:positive regulation of transcription by RNA polymerase II"/>
    <property type="evidence" value="ECO:0007669"/>
    <property type="project" value="TreeGrafter"/>
</dbReference>
<evidence type="ECO:0000256" key="6">
    <source>
        <dbReference type="SAM" id="MobiDB-lite"/>
    </source>
</evidence>
<dbReference type="GO" id="GO:0008270">
    <property type="term" value="F:zinc ion binding"/>
    <property type="evidence" value="ECO:0007669"/>
    <property type="project" value="InterPro"/>
</dbReference>
<dbReference type="InterPro" id="IPR001138">
    <property type="entry name" value="Zn2Cys6_DnaBD"/>
</dbReference>
<gene>
    <name evidence="8" type="ORF">Esi_0093_0038</name>
</gene>
<keyword evidence="3" id="KW-0238">DNA-binding</keyword>
<protein>
    <recommendedName>
        <fullName evidence="7">Zn(2)-C6 fungal-type domain-containing protein</fullName>
    </recommendedName>
</protein>
<dbReference type="PANTHER" id="PTHR47540">
    <property type="entry name" value="THIAMINE REPRESSIBLE GENES REGULATORY PROTEIN THI5"/>
    <property type="match status" value="1"/>
</dbReference>
<evidence type="ECO:0000256" key="1">
    <source>
        <dbReference type="ARBA" id="ARBA00004123"/>
    </source>
</evidence>
<feature type="compositionally biased region" description="Basic residues" evidence="6">
    <location>
        <begin position="129"/>
        <end position="139"/>
    </location>
</feature>
<dbReference type="Gene3D" id="4.10.240.10">
    <property type="entry name" value="Zn(2)-C6 fungal-type DNA-binding domain"/>
    <property type="match status" value="1"/>
</dbReference>
<dbReference type="GO" id="GO:0005634">
    <property type="term" value="C:nucleus"/>
    <property type="evidence" value="ECO:0007669"/>
    <property type="project" value="UniProtKB-SubCell"/>
</dbReference>
<dbReference type="EMBL" id="FN649171">
    <property type="protein sequence ID" value="CBN75407.1"/>
    <property type="molecule type" value="Genomic_DNA"/>
</dbReference>
<evidence type="ECO:0000259" key="7">
    <source>
        <dbReference type="PROSITE" id="PS50048"/>
    </source>
</evidence>
<dbReference type="InterPro" id="IPR051711">
    <property type="entry name" value="Stress_Response_Reg"/>
</dbReference>
<dbReference type="Pfam" id="PF00172">
    <property type="entry name" value="Zn_clus"/>
    <property type="match status" value="1"/>
</dbReference>
<dbReference type="GO" id="GO:0043565">
    <property type="term" value="F:sequence-specific DNA binding"/>
    <property type="evidence" value="ECO:0007669"/>
    <property type="project" value="TreeGrafter"/>
</dbReference>
<name>D8LU17_ECTSI</name>
<comment type="subcellular location">
    <subcellularLocation>
        <location evidence="1">Nucleus</location>
    </subcellularLocation>
</comment>
<dbReference type="SMART" id="SM00066">
    <property type="entry name" value="GAL4"/>
    <property type="match status" value="1"/>
</dbReference>
<evidence type="ECO:0000256" key="5">
    <source>
        <dbReference type="ARBA" id="ARBA00023242"/>
    </source>
</evidence>
<keyword evidence="9" id="KW-1185">Reference proteome</keyword>
<feature type="region of interest" description="Disordered" evidence="6">
    <location>
        <begin position="129"/>
        <end position="156"/>
    </location>
</feature>
<dbReference type="GO" id="GO:0000981">
    <property type="term" value="F:DNA-binding transcription factor activity, RNA polymerase II-specific"/>
    <property type="evidence" value="ECO:0007669"/>
    <property type="project" value="InterPro"/>
</dbReference>
<dbReference type="EMBL" id="FN649757">
    <property type="protein sequence ID" value="CBN75407.1"/>
    <property type="molecule type" value="Genomic_DNA"/>
</dbReference>
<dbReference type="Proteomes" id="UP000002630">
    <property type="component" value="Linkage Group LG32"/>
</dbReference>
<dbReference type="PANTHER" id="PTHR47540:SF2">
    <property type="entry name" value="ZN(II)2CYS6 TRANSCRIPTION FACTOR (EUROFUNG)"/>
    <property type="match status" value="1"/>
</dbReference>
<evidence type="ECO:0000313" key="9">
    <source>
        <dbReference type="Proteomes" id="UP000002630"/>
    </source>
</evidence>
<dbReference type="OrthoDB" id="3362851at2759"/>
<proteinExistence type="predicted"/>
<dbReference type="CDD" id="cd00067">
    <property type="entry name" value="GAL4"/>
    <property type="match status" value="1"/>
</dbReference>
<evidence type="ECO:0000256" key="4">
    <source>
        <dbReference type="ARBA" id="ARBA00023163"/>
    </source>
</evidence>
<evidence type="ECO:0000313" key="8">
    <source>
        <dbReference type="EMBL" id="CBN75407.1"/>
    </source>
</evidence>
<keyword evidence="2" id="KW-0805">Transcription regulation</keyword>
<evidence type="ECO:0000256" key="3">
    <source>
        <dbReference type="ARBA" id="ARBA00023125"/>
    </source>
</evidence>
<accession>D8LU17</accession>
<dbReference type="PROSITE" id="PS50048">
    <property type="entry name" value="ZN2_CY6_FUNGAL_2"/>
    <property type="match status" value="1"/>
</dbReference>
<dbReference type="InParanoid" id="D8LU17"/>
<reference evidence="8 9" key="1">
    <citation type="journal article" date="2010" name="Nature">
        <title>The Ectocarpus genome and the independent evolution of multicellularity in brown algae.</title>
        <authorList>
            <person name="Cock J.M."/>
            <person name="Sterck L."/>
            <person name="Rouze P."/>
            <person name="Scornet D."/>
            <person name="Allen A.E."/>
            <person name="Amoutzias G."/>
            <person name="Anthouard V."/>
            <person name="Artiguenave F."/>
            <person name="Aury J.M."/>
            <person name="Badger J.H."/>
            <person name="Beszteri B."/>
            <person name="Billiau K."/>
            <person name="Bonnet E."/>
            <person name="Bothwell J.H."/>
            <person name="Bowler C."/>
            <person name="Boyen C."/>
            <person name="Brownlee C."/>
            <person name="Carrano C.J."/>
            <person name="Charrier B."/>
            <person name="Cho G.Y."/>
            <person name="Coelho S.M."/>
            <person name="Collen J."/>
            <person name="Corre E."/>
            <person name="Da Silva C."/>
            <person name="Delage L."/>
            <person name="Delaroque N."/>
            <person name="Dittami S.M."/>
            <person name="Doulbeau S."/>
            <person name="Elias M."/>
            <person name="Farnham G."/>
            <person name="Gachon C.M."/>
            <person name="Gschloessl B."/>
            <person name="Heesch S."/>
            <person name="Jabbari K."/>
            <person name="Jubin C."/>
            <person name="Kawai H."/>
            <person name="Kimura K."/>
            <person name="Kloareg B."/>
            <person name="Kupper F.C."/>
            <person name="Lang D."/>
            <person name="Le Bail A."/>
            <person name="Leblanc C."/>
            <person name="Lerouge P."/>
            <person name="Lohr M."/>
            <person name="Lopez P.J."/>
            <person name="Martens C."/>
            <person name="Maumus F."/>
            <person name="Michel G."/>
            <person name="Miranda-Saavedra D."/>
            <person name="Morales J."/>
            <person name="Moreau H."/>
            <person name="Motomura T."/>
            <person name="Nagasato C."/>
            <person name="Napoli C.A."/>
            <person name="Nelson D.R."/>
            <person name="Nyvall-Collen P."/>
            <person name="Peters A.F."/>
            <person name="Pommier C."/>
            <person name="Potin P."/>
            <person name="Poulain J."/>
            <person name="Quesneville H."/>
            <person name="Read B."/>
            <person name="Rensing S.A."/>
            <person name="Ritter A."/>
            <person name="Rousvoal S."/>
            <person name="Samanta M."/>
            <person name="Samson G."/>
            <person name="Schroeder D.C."/>
            <person name="Segurens B."/>
            <person name="Strittmatter M."/>
            <person name="Tonon T."/>
            <person name="Tregear J.W."/>
            <person name="Valentin K."/>
            <person name="von Dassow P."/>
            <person name="Yamagishi T."/>
            <person name="Van de Peer Y."/>
            <person name="Wincker P."/>
        </authorList>
    </citation>
    <scope>NUCLEOTIDE SEQUENCE [LARGE SCALE GENOMIC DNA]</scope>
    <source>
        <strain evidence="9">Ec32 / CCAP1310/4</strain>
    </source>
</reference>
<keyword evidence="4" id="KW-0804">Transcription</keyword>
<dbReference type="SUPFAM" id="SSF57701">
    <property type="entry name" value="Zn2/Cys6 DNA-binding domain"/>
    <property type="match status" value="1"/>
</dbReference>
<sequence length="531" mass="58232">MCSYRRWVHTLKRCLTSPARRSRKAYELALSELALQVERHAASAPPDVRPTHWTRDSEPLSMHAGSRDAAISAMCVSSKEAGSVLALTNAGMRRSCSECVRKKRKCDGLTPCSRCLKAGARCTYTKRKWHQRQPGHRQQHQSNGPAAMHSTDSSSGTLPAGGMLALKRFRLGASPATGLVGMQENAFLNDFFGCVGLLPLTTPSHIRGAMVRMMTGPTAQHQLGALHDSPAQGQFGAIFTEDAWAILGYFHGSTGDMADYVEYLKLSDSFLMDSVEQGSTDMLPAGFAEIVSQKDTVQVYSGHLDAAGIESFGAQRQHAPQIKPAACDGDIYRYVAQSQTRFQQVVFERACQNSATRRHLGEDEPCEDNRAGAFPHGNAPQAEEVSDAMVVGLKDGLIDFEHLEDTVDRPYIRTGVGGLLINMTLAFQKAAKGDAGGTLERLGRCVEVFELYPGVCRYMTLWCHLAHSVLGALAAIDDSSSRGLYTRLREVYNPSRPSSSLPAPPWEEWRGISAFCDDFQCSLRFWSTVFL</sequence>
<dbReference type="InterPro" id="IPR036864">
    <property type="entry name" value="Zn2-C6_fun-type_DNA-bd_sf"/>
</dbReference>